<evidence type="ECO:0000256" key="1">
    <source>
        <dbReference type="SAM" id="MobiDB-lite"/>
    </source>
</evidence>
<accession>A0A0U0QT90</accession>
<dbReference type="EMBL" id="CSAE01000092">
    <property type="protein sequence ID" value="COV34175.1"/>
    <property type="molecule type" value="Genomic_DNA"/>
</dbReference>
<reference evidence="2" key="1">
    <citation type="submission" date="2015-03" db="EMBL/GenBank/DDBJ databases">
        <authorList>
            <person name="Murphy D."/>
        </authorList>
    </citation>
    <scope>NUCLEOTIDE SEQUENCE [LARGE SCALE GENOMIC DNA]</scope>
    <source>
        <strain evidence="2">K00500041</strain>
    </source>
</reference>
<reference evidence="3" key="2">
    <citation type="submission" date="2015-03" db="EMBL/GenBank/DDBJ databases">
        <authorList>
            <consortium name="Pathogen Informatics"/>
            <person name="Murphy D."/>
        </authorList>
    </citation>
    <scope>NUCLEOTIDE SEQUENCE</scope>
    <source>
        <strain evidence="3">N09902308</strain>
    </source>
</reference>
<feature type="region of interest" description="Disordered" evidence="1">
    <location>
        <begin position="46"/>
        <end position="68"/>
    </location>
</feature>
<evidence type="ECO:0000313" key="2">
    <source>
        <dbReference type="EMBL" id="COV34175.1"/>
    </source>
</evidence>
<dbReference type="AlphaFoldDB" id="A0A0U0QT90"/>
<dbReference type="EMBL" id="CSBK01001103">
    <property type="protein sequence ID" value="COY31270.1"/>
    <property type="molecule type" value="Genomic_DNA"/>
</dbReference>
<evidence type="ECO:0000313" key="5">
    <source>
        <dbReference type="Proteomes" id="UP000039021"/>
    </source>
</evidence>
<name>A0A0U0QT90_MYCTX</name>
<proteinExistence type="predicted"/>
<dbReference type="Proteomes" id="UP000039021">
    <property type="component" value="Unassembled WGS sequence"/>
</dbReference>
<reference evidence="4 5" key="3">
    <citation type="submission" date="2015-03" db="EMBL/GenBank/DDBJ databases">
        <authorList>
            <consortium name="Pathogen Informatics"/>
        </authorList>
    </citation>
    <scope>NUCLEOTIDE SEQUENCE [LARGE SCALE GENOMIC DNA]</scope>
    <source>
        <strain evidence="4">K00500041</strain>
        <strain evidence="5">N09902308</strain>
    </source>
</reference>
<protein>
    <submittedName>
        <fullName evidence="2">Uncharacterized protein</fullName>
    </submittedName>
</protein>
<organism evidence="2 4">
    <name type="scientific">Mycobacterium tuberculosis</name>
    <dbReference type="NCBI Taxonomy" id="1773"/>
    <lineage>
        <taxon>Bacteria</taxon>
        <taxon>Bacillati</taxon>
        <taxon>Actinomycetota</taxon>
        <taxon>Actinomycetes</taxon>
        <taxon>Mycobacteriales</taxon>
        <taxon>Mycobacteriaceae</taxon>
        <taxon>Mycobacterium</taxon>
        <taxon>Mycobacterium tuberculosis complex</taxon>
    </lineage>
</organism>
<dbReference type="Proteomes" id="UP000038802">
    <property type="component" value="Unassembled WGS sequence"/>
</dbReference>
<evidence type="ECO:0000313" key="4">
    <source>
        <dbReference type="Proteomes" id="UP000038802"/>
    </source>
</evidence>
<evidence type="ECO:0000313" key="3">
    <source>
        <dbReference type="EMBL" id="COY31270.1"/>
    </source>
</evidence>
<sequence length="96" mass="10961">MHERARHTLRFLDALDERPLQLVMGRQCDLAPQQFPGLRMGDQVIAQRQRRAQHREQPPAQTAFAQQSRVELVPSGVWILRQPDQGAQRGIGVRSA</sequence>
<gene>
    <name evidence="2" type="ORF">ERS007703_01179</name>
    <name evidence="3" type="ORF">ERS007739_02419</name>
</gene>